<evidence type="ECO:0000313" key="2">
    <source>
        <dbReference type="EMBL" id="SCB04951.1"/>
    </source>
</evidence>
<dbReference type="AlphaFoldDB" id="A0A1C3TNY4"/>
<accession>A0A1C3TNY4</accession>
<evidence type="ECO:0000313" key="3">
    <source>
        <dbReference type="Proteomes" id="UP000093071"/>
    </source>
</evidence>
<dbReference type="Pfam" id="PF21926">
    <property type="entry name" value="FeeM"/>
    <property type="match status" value="1"/>
</dbReference>
<reference evidence="3" key="1">
    <citation type="submission" date="2016-07" db="EMBL/GenBank/DDBJ databases">
        <authorList>
            <person name="Jaenicke Sebastian"/>
        </authorList>
    </citation>
    <scope>NUCLEOTIDE SEQUENCE [LARGE SCALE GENOMIC DNA]</scope>
</reference>
<dbReference type="EMBL" id="LT604072">
    <property type="protein sequence ID" value="SCB04951.1"/>
    <property type="molecule type" value="Genomic_DNA"/>
</dbReference>
<proteinExistence type="predicted"/>
<dbReference type="PATRIC" id="fig|1261556.5.peg.2303"/>
<name>A0A1C3TNY4_XANCT</name>
<organism evidence="2 3">
    <name type="scientific">Xanthomonas translucens pv. translucens DSM 18974</name>
    <dbReference type="NCBI Taxonomy" id="1261556"/>
    <lineage>
        <taxon>Bacteria</taxon>
        <taxon>Pseudomonadati</taxon>
        <taxon>Pseudomonadota</taxon>
        <taxon>Gammaproteobacteria</taxon>
        <taxon>Lysobacterales</taxon>
        <taxon>Lysobacteraceae</taxon>
        <taxon>Xanthomonas</taxon>
        <taxon>Xanthomonas translucens group</taxon>
    </lineage>
</organism>
<gene>
    <name evidence="2" type="ORF">BN444_00460</name>
</gene>
<dbReference type="InterPro" id="IPR054597">
    <property type="entry name" value="FeeM_cat"/>
</dbReference>
<dbReference type="InterPro" id="IPR000182">
    <property type="entry name" value="GNAT_dom"/>
</dbReference>
<protein>
    <recommendedName>
        <fullName evidence="1">N-acetyltransferase domain-containing protein</fullName>
    </recommendedName>
</protein>
<dbReference type="SUPFAM" id="SSF55729">
    <property type="entry name" value="Acyl-CoA N-acyltransferases (Nat)"/>
    <property type="match status" value="1"/>
</dbReference>
<evidence type="ECO:0000259" key="1">
    <source>
        <dbReference type="PROSITE" id="PS51186"/>
    </source>
</evidence>
<feature type="domain" description="N-acetyltransferase" evidence="1">
    <location>
        <begin position="5"/>
        <end position="170"/>
    </location>
</feature>
<dbReference type="RefSeq" id="WP_003474805.1">
    <property type="nucleotide sequence ID" value="NZ_LT604072.1"/>
</dbReference>
<sequence>MTLAIALLGSHSSDLEQLKYWRDQYIGSNPAREIMFQELEAMRNQASYQFAFYMHDELVGGARLTSVGHGLTLSERLADVRALTGAQSLLEVNRLVVREDMRGTTVATDALRQCFGWVREWTIHSGLVALCQPHFVRLYQRVGARVIAAGIPAPGISTKQYSLINLIFEE</sequence>
<dbReference type="Gene3D" id="3.40.630.30">
    <property type="match status" value="1"/>
</dbReference>
<dbReference type="GO" id="GO:0016747">
    <property type="term" value="F:acyltransferase activity, transferring groups other than amino-acyl groups"/>
    <property type="evidence" value="ECO:0007669"/>
    <property type="project" value="InterPro"/>
</dbReference>
<dbReference type="Proteomes" id="UP000093071">
    <property type="component" value="Chromosome I"/>
</dbReference>
<dbReference type="PROSITE" id="PS51186">
    <property type="entry name" value="GNAT"/>
    <property type="match status" value="1"/>
</dbReference>
<dbReference type="InterPro" id="IPR016181">
    <property type="entry name" value="Acyl_CoA_acyltransferase"/>
</dbReference>